<organism evidence="2">
    <name type="scientific">Methanotorris igneus (strain DSM 5666 / JCM 11834 / Kol 5)</name>
    <dbReference type="NCBI Taxonomy" id="880724"/>
    <lineage>
        <taxon>Archaea</taxon>
        <taxon>Methanobacteriati</taxon>
        <taxon>Methanobacteriota</taxon>
        <taxon>Methanomada group</taxon>
        <taxon>Methanococci</taxon>
        <taxon>Methanococcales</taxon>
        <taxon>Methanocaldococcaceae</taxon>
        <taxon>Methanotorris</taxon>
    </lineage>
</organism>
<dbReference type="GeneID" id="10644461"/>
<evidence type="ECO:0000313" key="1">
    <source>
        <dbReference type="EMBL" id="AEF97121.1"/>
    </source>
</evidence>
<gene>
    <name evidence="1" type="ordered locus">Metig_1588</name>
</gene>
<dbReference type="OrthoDB" id="65927at2157"/>
<name>F6BBB4_METIK</name>
<protein>
    <recommendedName>
        <fullName evidence="3">Antitoxin SocA-like Panacea domain-containing protein</fullName>
    </recommendedName>
</protein>
<reference evidence="1 2" key="1">
    <citation type="submission" date="2011-05" db="EMBL/GenBank/DDBJ databases">
        <title>Complete sequence of Methanotorris igneus Kol 5.</title>
        <authorList>
            <consortium name="US DOE Joint Genome Institute"/>
            <person name="Lucas S."/>
            <person name="Han J."/>
            <person name="Lapidus A."/>
            <person name="Cheng J.-F."/>
            <person name="Goodwin L."/>
            <person name="Pitluck S."/>
            <person name="Peters L."/>
            <person name="Mikhailova N."/>
            <person name="Chertkov O."/>
            <person name="Han C."/>
            <person name="Tapia R."/>
            <person name="Land M."/>
            <person name="Hauser L."/>
            <person name="Kyrpides N."/>
            <person name="Ivanova N."/>
            <person name="Pagani I."/>
            <person name="Sieprawska-Lupa M."/>
            <person name="Whitman W."/>
            <person name="Woyke T."/>
        </authorList>
    </citation>
    <scope>NUCLEOTIDE SEQUENCE [LARGE SCALE GENOMIC DNA]</scope>
    <source>
        <strain evidence="2">DSM 5666 / JCM 11834 / Kol 5</strain>
    </source>
</reference>
<dbReference type="STRING" id="880724.Metig_1588"/>
<dbReference type="Proteomes" id="UP000009227">
    <property type="component" value="Chromosome"/>
</dbReference>
<dbReference type="AlphaFoldDB" id="F6BBB4"/>
<accession>F6BBB4</accession>
<proteinExistence type="predicted"/>
<keyword evidence="2" id="KW-1185">Reference proteome</keyword>
<dbReference type="EMBL" id="CP002737">
    <property type="protein sequence ID" value="AEF97121.1"/>
    <property type="molecule type" value="Genomic_DNA"/>
</dbReference>
<dbReference type="HOGENOM" id="CLU_1582910_0_0_2"/>
<evidence type="ECO:0008006" key="3">
    <source>
        <dbReference type="Google" id="ProtNLM"/>
    </source>
</evidence>
<dbReference type="RefSeq" id="WP_013799714.1">
    <property type="nucleotide sequence ID" value="NC_015562.1"/>
</dbReference>
<dbReference type="KEGG" id="mig:Metig_1588"/>
<sequence length="168" mass="19809">MLTNNQKRLHYLIYLYTHNNRDSWIRQEVLFALIYFFIKNGVFDEPYDYSPSPYMWDDKPIYINISYEAMNDLDYLLDNEYIYEILLSTRGLNIPVKGYRIAKLVEYDFPNKEEIDKVLIEDGKVKPVELTDNGIVIKSKKGDDLRIDITKLGTVPYKSKSYILGVSL</sequence>
<evidence type="ECO:0000313" key="2">
    <source>
        <dbReference type="Proteomes" id="UP000009227"/>
    </source>
</evidence>